<name>M0MQ61_9EURY</name>
<keyword evidence="2" id="KW-0472">Membrane</keyword>
<proteinExistence type="predicted"/>
<feature type="transmembrane region" description="Helical" evidence="2">
    <location>
        <begin position="328"/>
        <end position="348"/>
    </location>
</feature>
<dbReference type="InterPro" id="IPR058278">
    <property type="entry name" value="DUF7972"/>
</dbReference>
<keyword evidence="2" id="KW-0812">Transmembrane</keyword>
<evidence type="ECO:0000313" key="3">
    <source>
        <dbReference type="EMBL" id="EMA47862.1"/>
    </source>
</evidence>
<feature type="compositionally biased region" description="Acidic residues" evidence="1">
    <location>
        <begin position="1"/>
        <end position="25"/>
    </location>
</feature>
<accession>M0MQ61</accession>
<dbReference type="Pfam" id="PF25927">
    <property type="entry name" value="DUF7972"/>
    <property type="match status" value="1"/>
</dbReference>
<dbReference type="STRING" id="1227455.C449_00280"/>
<feature type="transmembrane region" description="Helical" evidence="2">
    <location>
        <begin position="360"/>
        <end position="383"/>
    </location>
</feature>
<dbReference type="InParanoid" id="M0MQ61"/>
<feature type="transmembrane region" description="Helical" evidence="2">
    <location>
        <begin position="65"/>
        <end position="84"/>
    </location>
</feature>
<reference evidence="3 4" key="1">
    <citation type="journal article" date="2014" name="PLoS Genet.">
        <title>Phylogenetically driven sequencing of extremely halophilic archaea reveals strategies for static and dynamic osmo-response.</title>
        <authorList>
            <person name="Becker E.A."/>
            <person name="Seitzer P.M."/>
            <person name="Tritt A."/>
            <person name="Larsen D."/>
            <person name="Krusor M."/>
            <person name="Yao A.I."/>
            <person name="Wu D."/>
            <person name="Madern D."/>
            <person name="Eisen J.A."/>
            <person name="Darling A.E."/>
            <person name="Facciotti M.T."/>
        </authorList>
    </citation>
    <scope>NUCLEOTIDE SEQUENCE [LARGE SCALE GENOMIC DNA]</scope>
    <source>
        <strain evidence="3 4">DSM 5350</strain>
    </source>
</reference>
<dbReference type="EMBL" id="AOMD01000002">
    <property type="protein sequence ID" value="EMA47862.1"/>
    <property type="molecule type" value="Genomic_DNA"/>
</dbReference>
<evidence type="ECO:0000256" key="2">
    <source>
        <dbReference type="SAM" id="Phobius"/>
    </source>
</evidence>
<feature type="region of interest" description="Disordered" evidence="1">
    <location>
        <begin position="1"/>
        <end position="45"/>
    </location>
</feature>
<dbReference type="PATRIC" id="fig|1227455.4.peg.53"/>
<dbReference type="Proteomes" id="UP000011669">
    <property type="component" value="Unassembled WGS sequence"/>
</dbReference>
<gene>
    <name evidence="3" type="ORF">C449_00280</name>
</gene>
<sequence length="412" mass="44435">MTDDTVSDETDDSDGNESTDAEPSDGNEPIGIETEPTDEPPAETDGVLGAIVPALRPVVAFVVRFVWIVGRLLVAGGRIATAYLTDRERRIGARRWLLLEGNRWAIVGGLVASVFVVALIGGLTDVVGIAKAGFVTSLFGGIISGLFSFVPIVVAVNQLTISELFGTPNRLRERIESVRAFRGTIEERLPDVAVSPTDPGAFLAVAARVLSRRAASLREASTESGDTALRDRIETYADDVTEQTERLKAQTGDENRPLIEVLLPMMGDGYAENINAARRIQAETAEALTAHADELLDDLRELYVGLSIIRQYYKALYIQQELARLSRLIVYSGLGAFLVSAFLILIFADGAPPGGHGPGMVVFVSAALALAFAPFAVLFSFILRIATIAKRTASPGAFTPRGETPDYRQEEW</sequence>
<dbReference type="AlphaFoldDB" id="M0MQ61"/>
<keyword evidence="4" id="KW-1185">Reference proteome</keyword>
<keyword evidence="2" id="KW-1133">Transmembrane helix</keyword>
<comment type="caution">
    <text evidence="3">The sequence shown here is derived from an EMBL/GenBank/DDBJ whole genome shotgun (WGS) entry which is preliminary data.</text>
</comment>
<evidence type="ECO:0000256" key="1">
    <source>
        <dbReference type="SAM" id="MobiDB-lite"/>
    </source>
</evidence>
<feature type="transmembrane region" description="Helical" evidence="2">
    <location>
        <begin position="104"/>
        <end position="123"/>
    </location>
</feature>
<dbReference type="OrthoDB" id="265845at2157"/>
<organism evidence="3 4">
    <name type="scientific">Halococcus saccharolyticus DSM 5350</name>
    <dbReference type="NCBI Taxonomy" id="1227455"/>
    <lineage>
        <taxon>Archaea</taxon>
        <taxon>Methanobacteriati</taxon>
        <taxon>Methanobacteriota</taxon>
        <taxon>Stenosarchaea group</taxon>
        <taxon>Halobacteria</taxon>
        <taxon>Halobacteriales</taxon>
        <taxon>Halococcaceae</taxon>
        <taxon>Halococcus</taxon>
    </lineage>
</organism>
<feature type="transmembrane region" description="Helical" evidence="2">
    <location>
        <begin position="129"/>
        <end position="156"/>
    </location>
</feature>
<dbReference type="RefSeq" id="WP_006075849.1">
    <property type="nucleotide sequence ID" value="NZ_AOMD01000002.1"/>
</dbReference>
<evidence type="ECO:0000313" key="4">
    <source>
        <dbReference type="Proteomes" id="UP000011669"/>
    </source>
</evidence>
<protein>
    <submittedName>
        <fullName evidence="3">Uncharacterized protein</fullName>
    </submittedName>
</protein>